<dbReference type="Gene3D" id="6.10.340.10">
    <property type="match status" value="1"/>
</dbReference>
<dbReference type="eggNOG" id="COG0840">
    <property type="taxonomic scope" value="Bacteria"/>
</dbReference>
<comment type="subcellular location">
    <subcellularLocation>
        <location evidence="1">Cell membrane</location>
        <topology evidence="1">Multi-pass membrane protein</topology>
    </subcellularLocation>
</comment>
<protein>
    <submittedName>
        <fullName evidence="11">Methyl-accepting chemotaxis sensory transducer with Cache sensor</fullName>
    </submittedName>
</protein>
<feature type="transmembrane region" description="Helical" evidence="9">
    <location>
        <begin position="9"/>
        <end position="28"/>
    </location>
</feature>
<dbReference type="GO" id="GO:0005886">
    <property type="term" value="C:plasma membrane"/>
    <property type="evidence" value="ECO:0007669"/>
    <property type="project" value="UniProtKB-SubCell"/>
</dbReference>
<evidence type="ECO:0000313" key="11">
    <source>
        <dbReference type="EMBL" id="ABW20050.1"/>
    </source>
</evidence>
<evidence type="ECO:0000256" key="5">
    <source>
        <dbReference type="ARBA" id="ARBA00022989"/>
    </source>
</evidence>
<dbReference type="Proteomes" id="UP000000269">
    <property type="component" value="Chromosome"/>
</dbReference>
<evidence type="ECO:0000256" key="6">
    <source>
        <dbReference type="ARBA" id="ARBA00023136"/>
    </source>
</evidence>
<keyword evidence="6 9" id="KW-0472">Membrane</keyword>
<keyword evidence="12" id="KW-1185">Reference proteome</keyword>
<gene>
    <name evidence="11" type="ordered locus">Clos_2519</name>
</gene>
<dbReference type="PANTHER" id="PTHR32089:SF112">
    <property type="entry name" value="LYSOZYME-LIKE PROTEIN-RELATED"/>
    <property type="match status" value="1"/>
</dbReference>
<dbReference type="STRING" id="350688.Clos_2519"/>
<dbReference type="SUPFAM" id="SSF58104">
    <property type="entry name" value="Methyl-accepting chemotaxis protein (MCP) signaling domain"/>
    <property type="match status" value="1"/>
</dbReference>
<reference evidence="12" key="1">
    <citation type="submission" date="2007-10" db="EMBL/GenBank/DDBJ databases">
        <title>Complete genome of Alkaliphilus oremlandii OhILAs.</title>
        <authorList>
            <person name="Copeland A."/>
            <person name="Lucas S."/>
            <person name="Lapidus A."/>
            <person name="Barry K."/>
            <person name="Detter J.C."/>
            <person name="Glavina del Rio T."/>
            <person name="Hammon N."/>
            <person name="Israni S."/>
            <person name="Dalin E."/>
            <person name="Tice H."/>
            <person name="Pitluck S."/>
            <person name="Chain P."/>
            <person name="Malfatti S."/>
            <person name="Shin M."/>
            <person name="Vergez L."/>
            <person name="Schmutz J."/>
            <person name="Larimer F."/>
            <person name="Land M."/>
            <person name="Hauser L."/>
            <person name="Kyrpides N."/>
            <person name="Mikhailova N."/>
            <person name="Stolz J.F."/>
            <person name="Dawson A."/>
            <person name="Fisher E."/>
            <person name="Crable B."/>
            <person name="Perera E."/>
            <person name="Lisak J."/>
            <person name="Ranganathan M."/>
            <person name="Basu P."/>
            <person name="Richardson P."/>
        </authorList>
    </citation>
    <scope>NUCLEOTIDE SEQUENCE [LARGE SCALE GENOMIC DNA]</scope>
    <source>
        <strain evidence="12">OhILAs</strain>
    </source>
</reference>
<keyword evidence="4 9" id="KW-0812">Transmembrane</keyword>
<dbReference type="GO" id="GO:0007165">
    <property type="term" value="P:signal transduction"/>
    <property type="evidence" value="ECO:0007669"/>
    <property type="project" value="UniProtKB-KW"/>
</dbReference>
<dbReference type="RefSeq" id="WP_012160357.1">
    <property type="nucleotide sequence ID" value="NC_009922.1"/>
</dbReference>
<dbReference type="SMART" id="SM00283">
    <property type="entry name" value="MA"/>
    <property type="match status" value="1"/>
</dbReference>
<evidence type="ECO:0000256" key="3">
    <source>
        <dbReference type="ARBA" id="ARBA00022500"/>
    </source>
</evidence>
<accession>A8MJR8</accession>
<dbReference type="CDD" id="cd12912">
    <property type="entry name" value="PDC2_MCP_like"/>
    <property type="match status" value="1"/>
</dbReference>
<dbReference type="InterPro" id="IPR029151">
    <property type="entry name" value="Sensor-like_sf"/>
</dbReference>
<feature type="domain" description="Methyl-accepting transducer" evidence="10">
    <location>
        <begin position="380"/>
        <end position="616"/>
    </location>
</feature>
<dbReference type="PANTHER" id="PTHR32089">
    <property type="entry name" value="METHYL-ACCEPTING CHEMOTAXIS PROTEIN MCPB"/>
    <property type="match status" value="1"/>
</dbReference>
<dbReference type="Gene3D" id="3.30.450.20">
    <property type="entry name" value="PAS domain"/>
    <property type="match status" value="2"/>
</dbReference>
<evidence type="ECO:0000259" key="10">
    <source>
        <dbReference type="PROSITE" id="PS50111"/>
    </source>
</evidence>
<evidence type="ECO:0000313" key="12">
    <source>
        <dbReference type="Proteomes" id="UP000000269"/>
    </source>
</evidence>
<proteinExistence type="predicted"/>
<dbReference type="HOGENOM" id="CLU_000445_107_19_9"/>
<evidence type="ECO:0000256" key="7">
    <source>
        <dbReference type="ARBA" id="ARBA00023224"/>
    </source>
</evidence>
<dbReference type="CDD" id="cd12914">
    <property type="entry name" value="PDC1_DGC_like"/>
    <property type="match status" value="1"/>
</dbReference>
<keyword evidence="3" id="KW-0145">Chemotaxis</keyword>
<dbReference type="OrthoDB" id="9814363at2"/>
<keyword evidence="2" id="KW-1003">Cell membrane</keyword>
<evidence type="ECO:0000256" key="9">
    <source>
        <dbReference type="SAM" id="Phobius"/>
    </source>
</evidence>
<dbReference type="Pfam" id="PF02743">
    <property type="entry name" value="dCache_1"/>
    <property type="match status" value="1"/>
</dbReference>
<evidence type="ECO:0000256" key="1">
    <source>
        <dbReference type="ARBA" id="ARBA00004651"/>
    </source>
</evidence>
<dbReference type="InterPro" id="IPR004089">
    <property type="entry name" value="MCPsignal_dom"/>
</dbReference>
<dbReference type="EMBL" id="CP000853">
    <property type="protein sequence ID" value="ABW20050.1"/>
    <property type="molecule type" value="Genomic_DNA"/>
</dbReference>
<dbReference type="PROSITE" id="PS50111">
    <property type="entry name" value="CHEMOTAXIS_TRANSDUC_2"/>
    <property type="match status" value="1"/>
</dbReference>
<evidence type="ECO:0000256" key="8">
    <source>
        <dbReference type="PROSITE-ProRule" id="PRU00284"/>
    </source>
</evidence>
<dbReference type="GO" id="GO:0006935">
    <property type="term" value="P:chemotaxis"/>
    <property type="evidence" value="ECO:0007669"/>
    <property type="project" value="UniProtKB-KW"/>
</dbReference>
<name>A8MJR8_ALKOO</name>
<dbReference type="InterPro" id="IPR033479">
    <property type="entry name" value="dCache_1"/>
</dbReference>
<evidence type="ECO:0000256" key="2">
    <source>
        <dbReference type="ARBA" id="ARBA00022475"/>
    </source>
</evidence>
<evidence type="ECO:0000256" key="4">
    <source>
        <dbReference type="ARBA" id="ARBA00022692"/>
    </source>
</evidence>
<sequence length="667" mass="73041">MGSIRKKIVVLFGLSIFTLLSILGFFVYQEVSNTIMPLTENMLTQITNARSEEISKWIYGNSYEVEAISTQEIIKTGDWEQIKPYLDHRGTQLRKDFLLMWFADLDGNFYTTTGGAGNIRNREDFKAIVDEKQKTYISNPMISEVTKEPIVTIVHPVEDENGKLIGAFAGVIKIDKLSEIAGEIKIGNNGYGMIVDGKGLIIAHPEERIKLQLNVLEAKEKGYEGLEEAGEKMVLGETTTQTITSPDGEKSMLIFSNIKGTPNWSLAIEIPLSQVRQESDSVLKTIIMMTLFIILVTLIIFYFISGSISKPIKEGARYAQYIANLDASCDLPKNLIDRNDEIGALAKSMQSITLSLREFIGKVGESAGQVTVSSEALAATSTQSSIATEEVARTIEQIAEGATDQAKNTEDGVRKASELGEVIEAELDYMTKLMGQADLVMQLKDKGTDVVNELTDKTKESTEAIQKVYDGIIKTNASSEKIDEASKVIQSIADQTNLLALNAAIEAARAGEAGRGFAVVAEEIRKLAEQSSASTKEIEKVVKELQDNSNITVEVIKNVSELTKTQQNSVETTKYTFSGIADAIALTKTMMDELSTSSKNMAQMKDEIIGIIENLSAIAEENAAATEEVSASTEEQLASMEEISSASRDMNTLAENLQDLIAKFKVK</sequence>
<dbReference type="AlphaFoldDB" id="A8MJR8"/>
<dbReference type="Gene3D" id="1.10.287.950">
    <property type="entry name" value="Methyl-accepting chemotaxis protein"/>
    <property type="match status" value="1"/>
</dbReference>
<dbReference type="SUPFAM" id="SSF103190">
    <property type="entry name" value="Sensory domain-like"/>
    <property type="match status" value="1"/>
</dbReference>
<keyword evidence="5 9" id="KW-1133">Transmembrane helix</keyword>
<organism evidence="11 12">
    <name type="scientific">Alkaliphilus oremlandii (strain OhILAs)</name>
    <name type="common">Clostridium oremlandii (strain OhILAs)</name>
    <dbReference type="NCBI Taxonomy" id="350688"/>
    <lineage>
        <taxon>Bacteria</taxon>
        <taxon>Bacillati</taxon>
        <taxon>Bacillota</taxon>
        <taxon>Clostridia</taxon>
        <taxon>Peptostreptococcales</taxon>
        <taxon>Natronincolaceae</taxon>
        <taxon>Alkaliphilus</taxon>
    </lineage>
</organism>
<feature type="transmembrane region" description="Helical" evidence="9">
    <location>
        <begin position="282"/>
        <end position="304"/>
    </location>
</feature>
<keyword evidence="7 8" id="KW-0807">Transducer</keyword>
<dbReference type="KEGG" id="aoe:Clos_2519"/>
<dbReference type="Pfam" id="PF00015">
    <property type="entry name" value="MCPsignal"/>
    <property type="match status" value="1"/>
</dbReference>
<dbReference type="CDD" id="cd11386">
    <property type="entry name" value="MCP_signal"/>
    <property type="match status" value="1"/>
</dbReference>